<evidence type="ECO:0000313" key="1">
    <source>
        <dbReference type="EMBL" id="KYF90953.1"/>
    </source>
</evidence>
<dbReference type="EMBL" id="JEMC01002080">
    <property type="protein sequence ID" value="KYF90953.1"/>
    <property type="molecule type" value="Genomic_DNA"/>
</dbReference>
<sequence length="79" mass="8828">MRARLILEHGGHSITKRVELPETPAVGSVVMAEREREVVSVERDAARDEADVYLREDGDDLHGQSITWTRVVIGFASQL</sequence>
<comment type="caution">
    <text evidence="1">The sequence shown here is derived from an EMBL/GenBank/DDBJ whole genome shotgun (WGS) entry which is preliminary data.</text>
</comment>
<gene>
    <name evidence="1" type="ORF">BE18_26805</name>
</gene>
<accession>A0A150SEN3</accession>
<dbReference type="AlphaFoldDB" id="A0A150SEN3"/>
<evidence type="ECO:0000313" key="2">
    <source>
        <dbReference type="Proteomes" id="UP000075515"/>
    </source>
</evidence>
<protein>
    <submittedName>
        <fullName evidence="1">Uncharacterized protein</fullName>
    </submittedName>
</protein>
<proteinExistence type="predicted"/>
<name>A0A150SEN3_SORCE</name>
<reference evidence="1 2" key="1">
    <citation type="submission" date="2014-02" db="EMBL/GenBank/DDBJ databases">
        <title>The small core and large imbalanced accessory genome model reveals a collaborative survival strategy of Sorangium cellulosum strains in nature.</title>
        <authorList>
            <person name="Han K."/>
            <person name="Peng R."/>
            <person name="Blom J."/>
            <person name="Li Y.-Z."/>
        </authorList>
    </citation>
    <scope>NUCLEOTIDE SEQUENCE [LARGE SCALE GENOMIC DNA]</scope>
    <source>
        <strain evidence="1 2">So0149</strain>
    </source>
</reference>
<dbReference type="Proteomes" id="UP000075515">
    <property type="component" value="Unassembled WGS sequence"/>
</dbReference>
<organism evidence="1 2">
    <name type="scientific">Sorangium cellulosum</name>
    <name type="common">Polyangium cellulosum</name>
    <dbReference type="NCBI Taxonomy" id="56"/>
    <lineage>
        <taxon>Bacteria</taxon>
        <taxon>Pseudomonadati</taxon>
        <taxon>Myxococcota</taxon>
        <taxon>Polyangia</taxon>
        <taxon>Polyangiales</taxon>
        <taxon>Polyangiaceae</taxon>
        <taxon>Sorangium</taxon>
    </lineage>
</organism>